<dbReference type="PROSITE" id="PS00360">
    <property type="entry name" value="RIBOSOMAL_S9"/>
    <property type="match status" value="1"/>
</dbReference>
<evidence type="ECO:0000256" key="2">
    <source>
        <dbReference type="ARBA" id="ARBA00022980"/>
    </source>
</evidence>
<dbReference type="EMBL" id="SRPO01000067">
    <property type="protein sequence ID" value="KAG5943363.1"/>
    <property type="molecule type" value="Genomic_DNA"/>
</dbReference>
<dbReference type="PANTHER" id="PTHR21569">
    <property type="entry name" value="RIBOSOMAL PROTEIN S9"/>
    <property type="match status" value="1"/>
</dbReference>
<comment type="similarity">
    <text evidence="1 6">Belongs to the universal ribosomal protein uS9 family.</text>
</comment>
<keyword evidence="8" id="KW-1185">Reference proteome</keyword>
<gene>
    <name evidence="7" type="primary">MRP9</name>
    <name evidence="7" type="ORF">E4U60_006690</name>
</gene>
<evidence type="ECO:0000256" key="5">
    <source>
        <dbReference type="ARBA" id="ARBA00042623"/>
    </source>
</evidence>
<dbReference type="InterPro" id="IPR020574">
    <property type="entry name" value="Ribosomal_uS9_CS"/>
</dbReference>
<dbReference type="InterPro" id="IPR020568">
    <property type="entry name" value="Ribosomal_Su5_D2-typ_SF"/>
</dbReference>
<dbReference type="PANTHER" id="PTHR21569:SF1">
    <property type="entry name" value="SMALL RIBOSOMAL SUBUNIT PROTEIN US9M"/>
    <property type="match status" value="1"/>
</dbReference>
<organism evidence="7 8">
    <name type="scientific">Claviceps pazoutovae</name>
    <dbReference type="NCBI Taxonomy" id="1649127"/>
    <lineage>
        <taxon>Eukaryota</taxon>
        <taxon>Fungi</taxon>
        <taxon>Dikarya</taxon>
        <taxon>Ascomycota</taxon>
        <taxon>Pezizomycotina</taxon>
        <taxon>Sordariomycetes</taxon>
        <taxon>Hypocreomycetidae</taxon>
        <taxon>Hypocreales</taxon>
        <taxon>Clavicipitaceae</taxon>
        <taxon>Claviceps</taxon>
    </lineage>
</organism>
<keyword evidence="2 6" id="KW-0689">Ribosomal protein</keyword>
<dbReference type="NCBIfam" id="NF001099">
    <property type="entry name" value="PRK00132.1"/>
    <property type="match status" value="1"/>
</dbReference>
<dbReference type="GO" id="GO:0006412">
    <property type="term" value="P:translation"/>
    <property type="evidence" value="ECO:0007669"/>
    <property type="project" value="InterPro"/>
</dbReference>
<dbReference type="SUPFAM" id="SSF54211">
    <property type="entry name" value="Ribosomal protein S5 domain 2-like"/>
    <property type="match status" value="1"/>
</dbReference>
<dbReference type="GO" id="GO:0005763">
    <property type="term" value="C:mitochondrial small ribosomal subunit"/>
    <property type="evidence" value="ECO:0007669"/>
    <property type="project" value="TreeGrafter"/>
</dbReference>
<dbReference type="Pfam" id="PF00380">
    <property type="entry name" value="Ribosomal_S9"/>
    <property type="match status" value="1"/>
</dbReference>
<evidence type="ECO:0000256" key="6">
    <source>
        <dbReference type="RuleBase" id="RU003815"/>
    </source>
</evidence>
<dbReference type="GO" id="GO:0003723">
    <property type="term" value="F:RNA binding"/>
    <property type="evidence" value="ECO:0007669"/>
    <property type="project" value="TreeGrafter"/>
</dbReference>
<dbReference type="Proteomes" id="UP000706124">
    <property type="component" value="Unassembled WGS sequence"/>
</dbReference>
<comment type="caution">
    <text evidence="7">The sequence shown here is derived from an EMBL/GenBank/DDBJ whole genome shotgun (WGS) entry which is preliminary data.</text>
</comment>
<proteinExistence type="inferred from homology"/>
<dbReference type="InterPro" id="IPR023035">
    <property type="entry name" value="Ribosomal_uS9_bac/plastid"/>
</dbReference>
<name>A0A9P7MGB6_9HYPO</name>
<dbReference type="FunFam" id="3.30.230.10:FF:000001">
    <property type="entry name" value="30S ribosomal protein S9"/>
    <property type="match status" value="1"/>
</dbReference>
<evidence type="ECO:0000313" key="7">
    <source>
        <dbReference type="EMBL" id="KAG5943363.1"/>
    </source>
</evidence>
<protein>
    <recommendedName>
        <fullName evidence="4">Small ribosomal subunit protein uS9m</fullName>
    </recommendedName>
    <alternativeName>
        <fullName evidence="5">37S ribosomal protein S9, mitochondrial</fullName>
    </alternativeName>
</protein>
<evidence type="ECO:0000256" key="1">
    <source>
        <dbReference type="ARBA" id="ARBA00005251"/>
    </source>
</evidence>
<dbReference type="InterPro" id="IPR000754">
    <property type="entry name" value="Ribosomal_uS9"/>
</dbReference>
<dbReference type="Gene3D" id="3.30.230.10">
    <property type="match status" value="1"/>
</dbReference>
<dbReference type="InterPro" id="IPR014721">
    <property type="entry name" value="Ribsml_uS5_D2-typ_fold_subgr"/>
</dbReference>
<dbReference type="GO" id="GO:0003735">
    <property type="term" value="F:structural constituent of ribosome"/>
    <property type="evidence" value="ECO:0007669"/>
    <property type="project" value="InterPro"/>
</dbReference>
<reference evidence="7 8" key="1">
    <citation type="journal article" date="2020" name="bioRxiv">
        <title>Whole genome comparisons of ergot fungi reveals the divergence and evolution of species within the genus Claviceps are the result of varying mechanisms driving genome evolution and host range expansion.</title>
        <authorList>
            <person name="Wyka S.A."/>
            <person name="Mondo S.J."/>
            <person name="Liu M."/>
            <person name="Dettman J."/>
            <person name="Nalam V."/>
            <person name="Broders K.D."/>
        </authorList>
    </citation>
    <scope>NUCLEOTIDE SEQUENCE [LARGE SCALE GENOMIC DNA]</scope>
    <source>
        <strain evidence="7 8">CCC 1485</strain>
    </source>
</reference>
<dbReference type="OrthoDB" id="10254627at2759"/>
<evidence type="ECO:0000313" key="8">
    <source>
        <dbReference type="Proteomes" id="UP000706124"/>
    </source>
</evidence>
<dbReference type="AlphaFoldDB" id="A0A9P7MGB6"/>
<accession>A0A9P7MGB6</accession>
<sequence>MATLAKGLRQFRCPRQLSNPQWHRQTWRQSVPLCIRALSMTPRAGDGIESADPLEMPPIPHQGVRHARLLPATPSYFNRDAKFNDLVIRMSSIFVRNSHLPILSPSEAPQVSWMKLEDLRTHLGEPVKSSHYIKLLGLAKRLNLIAPQMRSSELQTVLQQLMRNIDGNLNKSKPTVIDQFGRAVAAGRRKSSTARAFLVEGTGEVLVNGKPLSEAFGRVHDRESAVWALTATQRLDKYNAWILVEGGGTTGQAEAITLAIAKALVAHEPALKTPLRRAGCITRDPRAVERKKHGHLKARKRPAWVKR</sequence>
<evidence type="ECO:0000256" key="4">
    <source>
        <dbReference type="ARBA" id="ARBA00039318"/>
    </source>
</evidence>
<keyword evidence="3 6" id="KW-0687">Ribonucleoprotein</keyword>
<evidence type="ECO:0000256" key="3">
    <source>
        <dbReference type="ARBA" id="ARBA00023274"/>
    </source>
</evidence>